<name>A0A9W6CYV7_9MICO</name>
<dbReference type="RefSeq" id="WP_281882377.1">
    <property type="nucleotide sequence ID" value="NZ_BSDP01000001.1"/>
</dbReference>
<protein>
    <submittedName>
        <fullName evidence="2">NAD-dependent epimerase</fullName>
    </submittedName>
</protein>
<dbReference type="Proteomes" id="UP001144396">
    <property type="component" value="Unassembled WGS sequence"/>
</dbReference>
<reference evidence="2" key="1">
    <citation type="submission" date="2022-12" db="EMBL/GenBank/DDBJ databases">
        <title>Reference genome sequencing for broad-spectrum identification of bacterial and archaeal isolates by mass spectrometry.</title>
        <authorList>
            <person name="Sekiguchi Y."/>
            <person name="Tourlousse D.M."/>
        </authorList>
    </citation>
    <scope>NUCLEOTIDE SEQUENCE</scope>
    <source>
        <strain evidence="2">14</strain>
    </source>
</reference>
<feature type="domain" description="NAD-dependent epimerase/dehydratase" evidence="1">
    <location>
        <begin position="14"/>
        <end position="219"/>
    </location>
</feature>
<keyword evidence="3" id="KW-1185">Reference proteome</keyword>
<dbReference type="AlphaFoldDB" id="A0A9W6CYV7"/>
<dbReference type="Gene3D" id="3.40.50.720">
    <property type="entry name" value="NAD(P)-binding Rossmann-like Domain"/>
    <property type="match status" value="1"/>
</dbReference>
<sequence length="323" mass="34882">MEHQNRDIPQTTRLVIGAGPIGSGLALHLAEAGDRVRLLSRSGRGPEHPSIDRVAADATDVAALTEAATGAATIFNCANPGSYEHWEREWPPLAAAILAAAEASGAVLVTFGNLYGYGAPDGPMTRHTPLRPNDHKGALRARMWEDARAAQETGRVRVTEVRASDYLGPTEPTTNGMLPRYANDTLRGRPASVFTDVDQPHSWAYDGDIVRTLAAVADDERAWGSAWIVPTNPPISMRELLRELGAVVDAGEPRLRRVPRWQLAALGAIVPVVRELRGVAYQFDAPFVSDGSETTARFGIEPTPWADVLPETARAWHERAVAG</sequence>
<evidence type="ECO:0000313" key="2">
    <source>
        <dbReference type="EMBL" id="GLI26378.1"/>
    </source>
</evidence>
<dbReference type="InterPro" id="IPR001509">
    <property type="entry name" value="Epimerase_deHydtase"/>
</dbReference>
<gene>
    <name evidence="2" type="ORF">ARHIZOSPH14_06200</name>
</gene>
<dbReference type="InterPro" id="IPR036291">
    <property type="entry name" value="NAD(P)-bd_dom_sf"/>
</dbReference>
<dbReference type="SUPFAM" id="SSF51735">
    <property type="entry name" value="NAD(P)-binding Rossmann-fold domains"/>
    <property type="match status" value="1"/>
</dbReference>
<evidence type="ECO:0000313" key="3">
    <source>
        <dbReference type="Proteomes" id="UP001144396"/>
    </source>
</evidence>
<evidence type="ECO:0000259" key="1">
    <source>
        <dbReference type="Pfam" id="PF01370"/>
    </source>
</evidence>
<proteinExistence type="predicted"/>
<comment type="caution">
    <text evidence="2">The sequence shown here is derived from an EMBL/GenBank/DDBJ whole genome shotgun (WGS) entry which is preliminary data.</text>
</comment>
<accession>A0A9W6CYV7</accession>
<dbReference type="EMBL" id="BSDP01000001">
    <property type="protein sequence ID" value="GLI26378.1"/>
    <property type="molecule type" value="Genomic_DNA"/>
</dbReference>
<organism evidence="2 3">
    <name type="scientific">Agromyces rhizosphaerae</name>
    <dbReference type="NCBI Taxonomy" id="88374"/>
    <lineage>
        <taxon>Bacteria</taxon>
        <taxon>Bacillati</taxon>
        <taxon>Actinomycetota</taxon>
        <taxon>Actinomycetes</taxon>
        <taxon>Micrococcales</taxon>
        <taxon>Microbacteriaceae</taxon>
        <taxon>Agromyces</taxon>
    </lineage>
</organism>
<dbReference type="Pfam" id="PF01370">
    <property type="entry name" value="Epimerase"/>
    <property type="match status" value="1"/>
</dbReference>